<dbReference type="AlphaFoldDB" id="A0AAW5LC26"/>
<evidence type="ECO:0000313" key="1">
    <source>
        <dbReference type="EMBL" id="MCQ9121578.1"/>
    </source>
</evidence>
<dbReference type="InterPro" id="IPR052194">
    <property type="entry name" value="MESH1"/>
</dbReference>
<comment type="caution">
    <text evidence="1">The sequence shown here is derived from an EMBL/GenBank/DDBJ whole genome shotgun (WGS) entry which is preliminary data.</text>
</comment>
<sequence>MLLSEQARLLAEQLHANQLDKAGKPYIHHLSFVADLLNGQADEIIATAWLHDSVEDTSISLCEIQTRFGKRIAEAVNAITKRKNEPYDHYLSRVKANSIARQVKLADLSHNMDLSRLAVVTRKDKERIAKYQKATQFLQT</sequence>
<protein>
    <submittedName>
        <fullName evidence="1">HD domain-containing protein</fullName>
    </submittedName>
</protein>
<dbReference type="Pfam" id="PF13328">
    <property type="entry name" value="HD_4"/>
    <property type="match status" value="1"/>
</dbReference>
<gene>
    <name evidence="1" type="ORF">MUU45_001127</name>
</gene>
<dbReference type="Gene3D" id="1.10.3210.10">
    <property type="entry name" value="Hypothetical protein af1432"/>
    <property type="match status" value="1"/>
</dbReference>
<dbReference type="EMBL" id="JALJCU010000021">
    <property type="protein sequence ID" value="MCQ9121578.1"/>
    <property type="molecule type" value="Genomic_DNA"/>
</dbReference>
<dbReference type="PANTHER" id="PTHR46246:SF1">
    <property type="entry name" value="GUANOSINE-3',5'-BIS(DIPHOSPHATE) 3'-PYROPHOSPHOHYDROLASE MESH1"/>
    <property type="match status" value="1"/>
</dbReference>
<dbReference type="PANTHER" id="PTHR46246">
    <property type="entry name" value="GUANOSINE-3',5'-BIS(DIPHOSPHATE) 3'-PYROPHOSPHOHYDROLASE MESH1"/>
    <property type="match status" value="1"/>
</dbReference>
<dbReference type="Proteomes" id="UP001206350">
    <property type="component" value="Unassembled WGS sequence"/>
</dbReference>
<keyword evidence="2" id="KW-1185">Reference proteome</keyword>
<dbReference type="GO" id="GO:0008893">
    <property type="term" value="F:guanosine-3',5'-bis(diphosphate) 3'-diphosphatase activity"/>
    <property type="evidence" value="ECO:0007669"/>
    <property type="project" value="TreeGrafter"/>
</dbReference>
<dbReference type="GeneID" id="85657362"/>
<name>A0AAW5LC26_9PAST</name>
<dbReference type="SUPFAM" id="SSF109604">
    <property type="entry name" value="HD-domain/PDEase-like"/>
    <property type="match status" value="1"/>
</dbReference>
<dbReference type="RefSeq" id="WP_164027804.1">
    <property type="nucleotide sequence ID" value="NZ_JALJCU010000021.1"/>
</dbReference>
<evidence type="ECO:0000313" key="2">
    <source>
        <dbReference type="Proteomes" id="UP001206350"/>
    </source>
</evidence>
<organism evidence="1 2">
    <name type="scientific">Rodentibacter pneumotropicus</name>
    <dbReference type="NCBI Taxonomy" id="758"/>
    <lineage>
        <taxon>Bacteria</taxon>
        <taxon>Pseudomonadati</taxon>
        <taxon>Pseudomonadota</taxon>
        <taxon>Gammaproteobacteria</taxon>
        <taxon>Pasteurellales</taxon>
        <taxon>Pasteurellaceae</taxon>
        <taxon>Rodentibacter</taxon>
    </lineage>
</organism>
<reference evidence="1 2" key="1">
    <citation type="journal article" date="2022" name="Microbiol. Spectr.">
        <title>Microbiota of the Pregnant Mouse: Characterization of the Bacterial Communities in the Oral Cavity, Lung, Intestine, and Vagina through Culture and DNA Sequencing.</title>
        <authorList>
            <person name="Greenberg J.M."/>
            <person name="Romero R."/>
            <person name="Winters A.D."/>
            <person name="Galaz J."/>
            <person name="Garcia-Flores V."/>
            <person name="Arenas-Hernandez M."/>
            <person name="Panzer J."/>
            <person name="Shaffer Z."/>
            <person name="Kracht D.J."/>
            <person name="Gomez-Lopez N."/>
            <person name="Theis K.R."/>
        </authorList>
    </citation>
    <scope>NUCLEOTIDE SEQUENCE [LARGE SCALE GENOMIC DNA]</scope>
    <source>
        <strain evidence="1 2">MAC-C1-H1</strain>
    </source>
</reference>
<proteinExistence type="predicted"/>
<accession>A0AAW5LC26</accession>